<reference evidence="5" key="1">
    <citation type="submission" date="2017-12" db="EMBL/GenBank/DDBJ databases">
        <title>High-resolution comparative analysis of great ape genomes.</title>
        <authorList>
            <person name="Pollen A."/>
            <person name="Hastie A."/>
            <person name="Hormozdiari F."/>
            <person name="Dougherty M."/>
            <person name="Liu R."/>
            <person name="Chaisson M."/>
            <person name="Hoppe E."/>
            <person name="Hill C."/>
            <person name="Pang A."/>
            <person name="Hillier L."/>
            <person name="Baker C."/>
            <person name="Armstrong J."/>
            <person name="Shendure J."/>
            <person name="Paten B."/>
            <person name="Wilson R."/>
            <person name="Chao H."/>
            <person name="Schneider V."/>
            <person name="Ventura M."/>
            <person name="Kronenberg Z."/>
            <person name="Murali S."/>
            <person name="Gordon D."/>
            <person name="Cantsilieris S."/>
            <person name="Munson K."/>
            <person name="Nelson B."/>
            <person name="Raja A."/>
            <person name="Underwood J."/>
            <person name="Diekhans M."/>
            <person name="Fiddes I."/>
            <person name="Haussler D."/>
            <person name="Eichler E."/>
        </authorList>
    </citation>
    <scope>NUCLEOTIDE SEQUENCE [LARGE SCALE GENOMIC DNA]</scope>
    <source>
        <strain evidence="5">Susie</strain>
    </source>
</reference>
<dbReference type="Gene3D" id="1.10.10.60">
    <property type="entry name" value="Homeodomain-like"/>
    <property type="match status" value="1"/>
</dbReference>
<evidence type="ECO:0000313" key="5">
    <source>
        <dbReference type="EMBL" id="PNJ81992.1"/>
    </source>
</evidence>
<dbReference type="InterPro" id="IPR051571">
    <property type="entry name" value="N-CoR_corepressor"/>
</dbReference>
<feature type="compositionally biased region" description="Polar residues" evidence="2">
    <location>
        <begin position="114"/>
        <end position="126"/>
    </location>
</feature>
<dbReference type="CDD" id="cd00167">
    <property type="entry name" value="SANT"/>
    <property type="match status" value="1"/>
</dbReference>
<feature type="domain" description="SANT" evidence="3">
    <location>
        <begin position="16"/>
        <end position="51"/>
    </location>
</feature>
<dbReference type="GO" id="GO:0000785">
    <property type="term" value="C:chromatin"/>
    <property type="evidence" value="ECO:0007669"/>
    <property type="project" value="TreeGrafter"/>
</dbReference>
<accession>A0A2J8XIX6</accession>
<dbReference type="GO" id="GO:0032991">
    <property type="term" value="C:protein-containing complex"/>
    <property type="evidence" value="ECO:0007669"/>
    <property type="project" value="UniProtKB-ARBA"/>
</dbReference>
<dbReference type="InterPro" id="IPR001005">
    <property type="entry name" value="SANT/Myb"/>
</dbReference>
<dbReference type="PROSITE" id="PS51293">
    <property type="entry name" value="SANT"/>
    <property type="match status" value="1"/>
</dbReference>
<dbReference type="GO" id="GO:0000122">
    <property type="term" value="P:negative regulation of transcription by RNA polymerase II"/>
    <property type="evidence" value="ECO:0007669"/>
    <property type="project" value="TreeGrafter"/>
</dbReference>
<dbReference type="InterPro" id="IPR009057">
    <property type="entry name" value="Homeodomain-like_sf"/>
</dbReference>
<feature type="compositionally biased region" description="Acidic residues" evidence="2">
    <location>
        <begin position="103"/>
        <end position="112"/>
    </location>
</feature>
<dbReference type="AlphaFoldDB" id="A0A2J8XIX6"/>
<dbReference type="GO" id="GO:0003714">
    <property type="term" value="F:transcription corepressor activity"/>
    <property type="evidence" value="ECO:0007669"/>
    <property type="project" value="TreeGrafter"/>
</dbReference>
<organism evidence="5">
    <name type="scientific">Pongo abelii</name>
    <name type="common">Sumatran orangutan</name>
    <name type="synonym">Pongo pygmaeus abelii</name>
    <dbReference type="NCBI Taxonomy" id="9601"/>
    <lineage>
        <taxon>Eukaryota</taxon>
        <taxon>Metazoa</taxon>
        <taxon>Chordata</taxon>
        <taxon>Craniata</taxon>
        <taxon>Vertebrata</taxon>
        <taxon>Euteleostomi</taxon>
        <taxon>Mammalia</taxon>
        <taxon>Eutheria</taxon>
        <taxon>Euarchontoglires</taxon>
        <taxon>Primates</taxon>
        <taxon>Haplorrhini</taxon>
        <taxon>Catarrhini</taxon>
        <taxon>Hominidae</taxon>
        <taxon>Pongo</taxon>
    </lineage>
</organism>
<sequence length="162" mass="17852">MFPENLAEGETRMRGCLLEHGRNWSAIARMVGSKTVSQCKNFYFNYKKRQNLDEILQQHKLKMEKERNARRKKKKAPAAASEEAAFPPVVEDEEMEASGVSGNEEEMVEEAEATVNNSSDTESIPSPRTEAGKDTGQNGPKPPATLGTDGPPPEPPTPPPED</sequence>
<evidence type="ECO:0000259" key="3">
    <source>
        <dbReference type="PROSITE" id="PS51293"/>
    </source>
</evidence>
<dbReference type="InterPro" id="IPR017930">
    <property type="entry name" value="Myb_dom"/>
</dbReference>
<evidence type="ECO:0000256" key="1">
    <source>
        <dbReference type="ARBA" id="ARBA00010097"/>
    </source>
</evidence>
<feature type="non-terminal residue" evidence="5">
    <location>
        <position position="162"/>
    </location>
</feature>
<name>A0A2J8XIX6_PONAB</name>
<comment type="caution">
    <text evidence="5">The sequence shown here is derived from an EMBL/GenBank/DDBJ whole genome shotgun (WGS) entry which is preliminary data.</text>
</comment>
<feature type="region of interest" description="Disordered" evidence="2">
    <location>
        <begin position="63"/>
        <end position="162"/>
    </location>
</feature>
<dbReference type="PANTHER" id="PTHR13992">
    <property type="entry name" value="NUCLEAR RECEPTOR CO-REPRESSOR RELATED NCOR"/>
    <property type="match status" value="1"/>
</dbReference>
<proteinExistence type="inferred from homology"/>
<dbReference type="InterPro" id="IPR017884">
    <property type="entry name" value="SANT_dom"/>
</dbReference>
<protein>
    <submittedName>
        <fullName evidence="5">NCOR2 isoform 13</fullName>
    </submittedName>
</protein>
<evidence type="ECO:0000256" key="2">
    <source>
        <dbReference type="SAM" id="MobiDB-lite"/>
    </source>
</evidence>
<evidence type="ECO:0000259" key="4">
    <source>
        <dbReference type="PROSITE" id="PS51294"/>
    </source>
</evidence>
<feature type="compositionally biased region" description="Pro residues" evidence="2">
    <location>
        <begin position="150"/>
        <end position="162"/>
    </location>
</feature>
<comment type="similarity">
    <text evidence="1">Belongs to the N-CoR nuclear receptor corepressors family.</text>
</comment>
<dbReference type="SUPFAM" id="SSF46689">
    <property type="entry name" value="Homeodomain-like"/>
    <property type="match status" value="1"/>
</dbReference>
<gene>
    <name evidence="5" type="ORF">CR201_G0000750</name>
</gene>
<feature type="domain" description="HTH myb-type" evidence="4">
    <location>
        <begin position="19"/>
        <end position="51"/>
    </location>
</feature>
<dbReference type="PROSITE" id="PS51294">
    <property type="entry name" value="HTH_MYB"/>
    <property type="match status" value="1"/>
</dbReference>
<dbReference type="GO" id="GO:0005654">
    <property type="term" value="C:nucleoplasm"/>
    <property type="evidence" value="ECO:0007669"/>
    <property type="project" value="UniProtKB-ARBA"/>
</dbReference>
<dbReference type="PANTHER" id="PTHR13992:SF21">
    <property type="entry name" value="NUCLEAR RECEPTOR COREPRESSOR 2"/>
    <property type="match status" value="1"/>
</dbReference>
<dbReference type="EMBL" id="NDHI03003364">
    <property type="protein sequence ID" value="PNJ81992.1"/>
    <property type="molecule type" value="Genomic_DNA"/>
</dbReference>
<dbReference type="Pfam" id="PF00249">
    <property type="entry name" value="Myb_DNA-binding"/>
    <property type="match status" value="1"/>
</dbReference>